<organism evidence="1 2">
    <name type="scientific">Paractinoplanes bogorensis</name>
    <dbReference type="NCBI Taxonomy" id="1610840"/>
    <lineage>
        <taxon>Bacteria</taxon>
        <taxon>Bacillati</taxon>
        <taxon>Actinomycetota</taxon>
        <taxon>Actinomycetes</taxon>
        <taxon>Micromonosporales</taxon>
        <taxon>Micromonosporaceae</taxon>
        <taxon>Paractinoplanes</taxon>
    </lineage>
</organism>
<name>A0ABS5Z164_9ACTN</name>
<dbReference type="EMBL" id="JAHKKG010000014">
    <property type="protein sequence ID" value="MBU2669433.1"/>
    <property type="molecule type" value="Genomic_DNA"/>
</dbReference>
<sequence length="128" mass="13927">MSSILEISLVAGNDRYDGDDPRWLDQVADLHAELRRETESLRPAREPVPGAKGAAEQVVLALGTAGVFHTALEVMRTWLARDKHRSLTITVTGADGAPRTVEISAENASRDAWQPIIDAAAKLARDEE</sequence>
<evidence type="ECO:0000313" key="1">
    <source>
        <dbReference type="EMBL" id="MBU2669433.1"/>
    </source>
</evidence>
<evidence type="ECO:0000313" key="2">
    <source>
        <dbReference type="Proteomes" id="UP001519654"/>
    </source>
</evidence>
<reference evidence="1 2" key="1">
    <citation type="submission" date="2021-06" db="EMBL/GenBank/DDBJ databases">
        <title>Actinoplanes lichenicola sp. nov., and Actinoplanes ovalisporus sp. nov., isolated from lichen in Thailand.</title>
        <authorList>
            <person name="Saeng-In P."/>
            <person name="Kanchanasin P."/>
            <person name="Yuki M."/>
            <person name="Kudo T."/>
            <person name="Ohkuma M."/>
            <person name="Phongsopitanun W."/>
            <person name="Tanasupawat S."/>
        </authorList>
    </citation>
    <scope>NUCLEOTIDE SEQUENCE [LARGE SCALE GENOMIC DNA]</scope>
    <source>
        <strain evidence="1 2">NBRC 110975</strain>
    </source>
</reference>
<protein>
    <submittedName>
        <fullName evidence="1">Uncharacterized protein</fullName>
    </submittedName>
</protein>
<gene>
    <name evidence="1" type="ORF">KOI35_38565</name>
</gene>
<dbReference type="Pfam" id="PF19953">
    <property type="entry name" value="EACC1"/>
    <property type="match status" value="1"/>
</dbReference>
<dbReference type="RefSeq" id="WP_215794024.1">
    <property type="nucleotide sequence ID" value="NZ_JAHKKG010000014.1"/>
</dbReference>
<accession>A0ABS5Z164</accession>
<keyword evidence="2" id="KW-1185">Reference proteome</keyword>
<comment type="caution">
    <text evidence="1">The sequence shown here is derived from an EMBL/GenBank/DDBJ whole genome shotgun (WGS) entry which is preliminary data.</text>
</comment>
<dbReference type="InterPro" id="IPR045428">
    <property type="entry name" value="EACC1"/>
</dbReference>
<proteinExistence type="predicted"/>
<dbReference type="Proteomes" id="UP001519654">
    <property type="component" value="Unassembled WGS sequence"/>
</dbReference>